<evidence type="ECO:0000313" key="1">
    <source>
        <dbReference type="EMBL" id="EHK97125.1"/>
    </source>
</evidence>
<gene>
    <name evidence="1" type="ORF">M7I_7136</name>
</gene>
<dbReference type="HOGENOM" id="CLU_1219787_0_0_1"/>
<dbReference type="AlphaFoldDB" id="H0EWH0"/>
<comment type="caution">
    <text evidence="1">The sequence shown here is derived from an EMBL/GenBank/DDBJ whole genome shotgun (WGS) entry which is preliminary data.</text>
</comment>
<keyword evidence="2" id="KW-1185">Reference proteome</keyword>
<name>H0EWH0_GLAL7</name>
<dbReference type="OrthoDB" id="4200957at2759"/>
<proteinExistence type="predicted"/>
<dbReference type="Proteomes" id="UP000005446">
    <property type="component" value="Unassembled WGS sequence"/>
</dbReference>
<evidence type="ECO:0000313" key="2">
    <source>
        <dbReference type="Proteomes" id="UP000005446"/>
    </source>
</evidence>
<reference evidence="1 2" key="1">
    <citation type="journal article" date="2012" name="Eukaryot. Cell">
        <title>Genome sequence of the fungus Glarea lozoyensis: the first genome sequence of a species from the Helotiaceae family.</title>
        <authorList>
            <person name="Youssar L."/>
            <person name="Gruening B.A."/>
            <person name="Erxleben A."/>
            <person name="Guenther S."/>
            <person name="Huettel W."/>
        </authorList>
    </citation>
    <scope>NUCLEOTIDE SEQUENCE [LARGE SCALE GENOMIC DNA]</scope>
    <source>
        <strain evidence="2">ATCC 74030 / MF5533</strain>
    </source>
</reference>
<protein>
    <submittedName>
        <fullName evidence="1">Uncharacterized protein</fullName>
    </submittedName>
</protein>
<organism evidence="1 2">
    <name type="scientific">Glarea lozoyensis (strain ATCC 74030 / MF5533)</name>
    <dbReference type="NCBI Taxonomy" id="1104152"/>
    <lineage>
        <taxon>Eukaryota</taxon>
        <taxon>Fungi</taxon>
        <taxon>Dikarya</taxon>
        <taxon>Ascomycota</taxon>
        <taxon>Pezizomycotina</taxon>
        <taxon>Leotiomycetes</taxon>
        <taxon>Helotiales</taxon>
        <taxon>Helotiaceae</taxon>
        <taxon>Glarea</taxon>
    </lineage>
</organism>
<sequence length="227" mass="26270">MHLHVLAIHIGHTCLLDSLNDWELEEFFNGLTAGSDTSPITDWANAHPEFSQADSPHINFLDSLLTRGLKYVREALAQDTPESRRRYHTENLKYIPSPEVYKLVDIIEKLPRFSTFSETELAAYHKANKPAIEDTQTSNPGFWTALKYYRDHQPIPGRHNFYHFQNLRQWGYAIWSQETLDRHRLPDDGSTMNSFVQVYSTVVLHEDLVIFTEHVAKLGNTTSRLFA</sequence>
<dbReference type="InParanoid" id="H0EWH0"/>
<accession>H0EWH0</accession>
<dbReference type="EMBL" id="AGUE01000209">
    <property type="protein sequence ID" value="EHK97125.1"/>
    <property type="molecule type" value="Genomic_DNA"/>
</dbReference>